<dbReference type="RefSeq" id="WP_347787616.1">
    <property type="nucleotide sequence ID" value="NZ_JBDQQU010000001.1"/>
</dbReference>
<comment type="similarity">
    <text evidence="1 2">Belongs to the DegT/DnrJ/EryC1 family.</text>
</comment>
<dbReference type="PANTHER" id="PTHR30244">
    <property type="entry name" value="TRANSAMINASE"/>
    <property type="match status" value="1"/>
</dbReference>
<dbReference type="Proteomes" id="UP001438292">
    <property type="component" value="Unassembled WGS sequence"/>
</dbReference>
<evidence type="ECO:0000256" key="1">
    <source>
        <dbReference type="ARBA" id="ARBA00037999"/>
    </source>
</evidence>
<dbReference type="InterPro" id="IPR015424">
    <property type="entry name" value="PyrdxlP-dep_Trfase"/>
</dbReference>
<keyword evidence="3" id="KW-0808">Transferase</keyword>
<dbReference type="PANTHER" id="PTHR30244:SF34">
    <property type="entry name" value="DTDP-4-AMINO-4,6-DIDEOXYGALACTOSE TRANSAMINASE"/>
    <property type="match status" value="1"/>
</dbReference>
<dbReference type="EMBL" id="JBDQQU010000001">
    <property type="protein sequence ID" value="MEO3953161.1"/>
    <property type="molecule type" value="Genomic_DNA"/>
</dbReference>
<keyword evidence="4" id="KW-1185">Reference proteome</keyword>
<accession>A0ABV0GZW9</accession>
<dbReference type="SUPFAM" id="SSF53383">
    <property type="entry name" value="PLP-dependent transferases"/>
    <property type="match status" value="1"/>
</dbReference>
<gene>
    <name evidence="3" type="ORF">ABH309_01730</name>
</gene>
<dbReference type="Gene3D" id="3.40.640.10">
    <property type="entry name" value="Type I PLP-dependent aspartate aminotransferase-like (Major domain)"/>
    <property type="match status" value="1"/>
</dbReference>
<evidence type="ECO:0000313" key="3">
    <source>
        <dbReference type="EMBL" id="MEO3953161.1"/>
    </source>
</evidence>
<protein>
    <submittedName>
        <fullName evidence="3">DegT/DnrJ/EryC1/StrS family aminotransferase</fullName>
    </submittedName>
</protein>
<dbReference type="InterPro" id="IPR000653">
    <property type="entry name" value="DegT/StrS_aminotransferase"/>
</dbReference>
<organism evidence="3 4">
    <name type="scientific">Chromobacterium piscinae</name>
    <dbReference type="NCBI Taxonomy" id="686831"/>
    <lineage>
        <taxon>Bacteria</taxon>
        <taxon>Pseudomonadati</taxon>
        <taxon>Pseudomonadota</taxon>
        <taxon>Betaproteobacteria</taxon>
        <taxon>Neisseriales</taxon>
        <taxon>Chromobacteriaceae</taxon>
        <taxon>Chromobacterium</taxon>
    </lineage>
</organism>
<name>A0ABV0GZW9_9NEIS</name>
<comment type="caution">
    <text evidence="3">The sequence shown here is derived from an EMBL/GenBank/DDBJ whole genome shotgun (WGS) entry which is preliminary data.</text>
</comment>
<reference evidence="3 4" key="1">
    <citation type="submission" date="2024-05" db="EMBL/GenBank/DDBJ databases">
        <authorList>
            <person name="De Oliveira J.P."/>
            <person name="Noriler S.A."/>
            <person name="De Oliveira A.G."/>
            <person name="Sipoli D.S."/>
        </authorList>
    </citation>
    <scope>NUCLEOTIDE SEQUENCE [LARGE SCALE GENOMIC DNA]</scope>
    <source>
        <strain evidence="3 4">LABIM186</strain>
    </source>
</reference>
<proteinExistence type="inferred from homology"/>
<keyword evidence="3" id="KW-0032">Aminotransferase</keyword>
<dbReference type="Pfam" id="PF01041">
    <property type="entry name" value="DegT_DnrJ_EryC1"/>
    <property type="match status" value="1"/>
</dbReference>
<sequence>MKLFASKCIDTVEEFWTQKDWSDVTSFGSQLHIQEFCVNFSEYLGLSNSIVIPCSTGEEALYWALKSVLFNAISKKVLVCGFNCSVVFRSVNEAGGELIKFDRPKPEDYSAAIMALILNEKPSVLIITHFFGAPEDFSELITFCNHHGVFIIEDCAHCLGGKIKDLMVGTLADASIFSFNYDKPISLLGGGLLVLRTCYEPNLIKSGYLKGGLYKKRQKYEKISVFLMMKWLYWRRNSTGIMGIPNRILLRLLGNHIIHFNRKIPLGPIRSHLGVILLSRYKQVQEIRNNNASRICFPHQTTGWQYAPTVKPAWLKQKCGPFRLQDISRIERTARDHSLRIGNFNWPDIFSEDSTSNRSNMEFAKHWIDIPVHQNLTDSHLQTINRLLHDE</sequence>
<dbReference type="InterPro" id="IPR015421">
    <property type="entry name" value="PyrdxlP-dep_Trfase_major"/>
</dbReference>
<keyword evidence="2" id="KW-0663">Pyridoxal phosphate</keyword>
<evidence type="ECO:0000256" key="2">
    <source>
        <dbReference type="RuleBase" id="RU004508"/>
    </source>
</evidence>
<evidence type="ECO:0000313" key="4">
    <source>
        <dbReference type="Proteomes" id="UP001438292"/>
    </source>
</evidence>
<dbReference type="GO" id="GO:0008483">
    <property type="term" value="F:transaminase activity"/>
    <property type="evidence" value="ECO:0007669"/>
    <property type="project" value="UniProtKB-KW"/>
</dbReference>